<organism evidence="1 2">
    <name type="scientific">Alicyclobacillus dauci</name>
    <dbReference type="NCBI Taxonomy" id="1475485"/>
    <lineage>
        <taxon>Bacteria</taxon>
        <taxon>Bacillati</taxon>
        <taxon>Bacillota</taxon>
        <taxon>Bacilli</taxon>
        <taxon>Bacillales</taxon>
        <taxon>Alicyclobacillaceae</taxon>
        <taxon>Alicyclobacillus</taxon>
    </lineage>
</organism>
<accession>A0ABY6Z989</accession>
<keyword evidence="2" id="KW-1185">Reference proteome</keyword>
<protein>
    <submittedName>
        <fullName evidence="1">DUF1259 domain-containing protein</fullName>
    </submittedName>
</protein>
<name>A0ABY6Z989_9BACL</name>
<gene>
    <name evidence="1" type="ORF">NZD86_02580</name>
</gene>
<evidence type="ECO:0000313" key="2">
    <source>
        <dbReference type="Proteomes" id="UP001164803"/>
    </source>
</evidence>
<evidence type="ECO:0000313" key="1">
    <source>
        <dbReference type="EMBL" id="WAH39108.1"/>
    </source>
</evidence>
<dbReference type="Pfam" id="PF07485">
    <property type="entry name" value="DUF1529"/>
    <property type="match status" value="2"/>
</dbReference>
<sequence>MHQNEANPFITRLRSHGIKVTALHNHWLFDNPRTMYIHFESIDRPLAFARNVKDALNVLKPPGNNLTTSSRVTPLCKRFASILGGTPATINGVCTVTHSRLNLHPTILGRKTRSFLAIPQAFSFESMDSSGRALCLGETVILQSELQRFISVLRKHGIKVTAFHNHWLFEHPRLMFIHFEAINKPLVFARHVREALDTLRKGPVT</sequence>
<reference evidence="1" key="1">
    <citation type="submission" date="2022-08" db="EMBL/GenBank/DDBJ databases">
        <title>Alicyclobacillus dauci DSM2870, complete genome.</title>
        <authorList>
            <person name="Wang Q."/>
            <person name="Cai R."/>
            <person name="Wang Z."/>
        </authorList>
    </citation>
    <scope>NUCLEOTIDE SEQUENCE</scope>
    <source>
        <strain evidence="1">DSM 28700</strain>
    </source>
</reference>
<dbReference type="InterPro" id="IPR011094">
    <property type="entry name" value="Uncharacterised_LppY/LpqO"/>
</dbReference>
<proteinExistence type="predicted"/>
<dbReference type="EMBL" id="CP104064">
    <property type="protein sequence ID" value="WAH39108.1"/>
    <property type="molecule type" value="Genomic_DNA"/>
</dbReference>
<dbReference type="Proteomes" id="UP001164803">
    <property type="component" value="Chromosome"/>
</dbReference>